<accession>A0A2K1ITW0</accession>
<dbReference type="Gramene" id="Pp3c20_3298V3.1">
    <property type="protein sequence ID" value="PAC:32946786.CDS.1"/>
    <property type="gene ID" value="Pp3c20_3298"/>
</dbReference>
<reference evidence="2" key="3">
    <citation type="submission" date="2020-12" db="UniProtKB">
        <authorList>
            <consortium name="EnsemblPlants"/>
        </authorList>
    </citation>
    <scope>IDENTIFICATION</scope>
</reference>
<name>A0A2K1ITW0_PHYPA</name>
<keyword evidence="3" id="KW-1185">Reference proteome</keyword>
<reference evidence="1 3" key="2">
    <citation type="journal article" date="2018" name="Plant J.">
        <title>The Physcomitrella patens chromosome-scale assembly reveals moss genome structure and evolution.</title>
        <authorList>
            <person name="Lang D."/>
            <person name="Ullrich K.K."/>
            <person name="Murat F."/>
            <person name="Fuchs J."/>
            <person name="Jenkins J."/>
            <person name="Haas F.B."/>
            <person name="Piednoel M."/>
            <person name="Gundlach H."/>
            <person name="Van Bel M."/>
            <person name="Meyberg R."/>
            <person name="Vives C."/>
            <person name="Morata J."/>
            <person name="Symeonidi A."/>
            <person name="Hiss M."/>
            <person name="Muchero W."/>
            <person name="Kamisugi Y."/>
            <person name="Saleh O."/>
            <person name="Blanc G."/>
            <person name="Decker E.L."/>
            <person name="van Gessel N."/>
            <person name="Grimwood J."/>
            <person name="Hayes R.D."/>
            <person name="Graham S.W."/>
            <person name="Gunter L.E."/>
            <person name="McDaniel S.F."/>
            <person name="Hoernstein S.N.W."/>
            <person name="Larsson A."/>
            <person name="Li F.W."/>
            <person name="Perroud P.F."/>
            <person name="Phillips J."/>
            <person name="Ranjan P."/>
            <person name="Rokshar D.S."/>
            <person name="Rothfels C.J."/>
            <person name="Schneider L."/>
            <person name="Shu S."/>
            <person name="Stevenson D.W."/>
            <person name="Thummler F."/>
            <person name="Tillich M."/>
            <person name="Villarreal Aguilar J.C."/>
            <person name="Widiez T."/>
            <person name="Wong G.K."/>
            <person name="Wymore A."/>
            <person name="Zhang Y."/>
            <person name="Zimmer A.D."/>
            <person name="Quatrano R.S."/>
            <person name="Mayer K.F.X."/>
            <person name="Goodstein D."/>
            <person name="Casacuberta J.M."/>
            <person name="Vandepoele K."/>
            <person name="Reski R."/>
            <person name="Cuming A.C."/>
            <person name="Tuskan G.A."/>
            <person name="Maumus F."/>
            <person name="Salse J."/>
            <person name="Schmutz J."/>
            <person name="Rensing S.A."/>
        </authorList>
    </citation>
    <scope>NUCLEOTIDE SEQUENCE [LARGE SCALE GENOMIC DNA]</scope>
    <source>
        <strain evidence="2 3">cv. Gransden 2004</strain>
    </source>
</reference>
<evidence type="ECO:0000313" key="3">
    <source>
        <dbReference type="Proteomes" id="UP000006727"/>
    </source>
</evidence>
<protein>
    <submittedName>
        <fullName evidence="1 2">Uncharacterized protein</fullName>
    </submittedName>
</protein>
<proteinExistence type="predicted"/>
<sequence length="141" mass="16709">MDIKYKILTLILMLLNRASKKMHLSSLQKPYKYSSQKVKEIDTTEVFTYTLEKVFFQEKIKYVVFQVVNKNMLVAIDLLKELKSNNNISNISNTKFESFITKPLDKFLNRQVVKKQQERINIFNILKDITNLFIKLLSILK</sequence>
<dbReference type="EnsemblPlants" id="Pp3c20_3298V3.1">
    <property type="protein sequence ID" value="PAC:32946786.CDS.1"/>
    <property type="gene ID" value="Pp3c20_3298"/>
</dbReference>
<dbReference type="EMBL" id="ABEU02000020">
    <property type="protein sequence ID" value="PNR32709.1"/>
    <property type="molecule type" value="Genomic_DNA"/>
</dbReference>
<evidence type="ECO:0000313" key="1">
    <source>
        <dbReference type="EMBL" id="PNR32709.1"/>
    </source>
</evidence>
<dbReference type="InParanoid" id="A0A2K1ITW0"/>
<organism evidence="1">
    <name type="scientific">Physcomitrium patens</name>
    <name type="common">Spreading-leaved earth moss</name>
    <name type="synonym">Physcomitrella patens</name>
    <dbReference type="NCBI Taxonomy" id="3218"/>
    <lineage>
        <taxon>Eukaryota</taxon>
        <taxon>Viridiplantae</taxon>
        <taxon>Streptophyta</taxon>
        <taxon>Embryophyta</taxon>
        <taxon>Bryophyta</taxon>
        <taxon>Bryophytina</taxon>
        <taxon>Bryopsida</taxon>
        <taxon>Funariidae</taxon>
        <taxon>Funariales</taxon>
        <taxon>Funariaceae</taxon>
        <taxon>Physcomitrium</taxon>
    </lineage>
</organism>
<evidence type="ECO:0000313" key="2">
    <source>
        <dbReference type="EnsemblPlants" id="PAC:32946786.CDS.1"/>
    </source>
</evidence>
<dbReference type="AlphaFoldDB" id="A0A2K1ITW0"/>
<reference evidence="1 3" key="1">
    <citation type="journal article" date="2008" name="Science">
        <title>The Physcomitrella genome reveals evolutionary insights into the conquest of land by plants.</title>
        <authorList>
            <person name="Rensing S."/>
            <person name="Lang D."/>
            <person name="Zimmer A."/>
            <person name="Terry A."/>
            <person name="Salamov A."/>
            <person name="Shapiro H."/>
            <person name="Nishiyama T."/>
            <person name="Perroud P.-F."/>
            <person name="Lindquist E."/>
            <person name="Kamisugi Y."/>
            <person name="Tanahashi T."/>
            <person name="Sakakibara K."/>
            <person name="Fujita T."/>
            <person name="Oishi K."/>
            <person name="Shin-I T."/>
            <person name="Kuroki Y."/>
            <person name="Toyoda A."/>
            <person name="Suzuki Y."/>
            <person name="Hashimoto A."/>
            <person name="Yamaguchi K."/>
            <person name="Sugano A."/>
            <person name="Kohara Y."/>
            <person name="Fujiyama A."/>
            <person name="Anterola A."/>
            <person name="Aoki S."/>
            <person name="Ashton N."/>
            <person name="Barbazuk W.B."/>
            <person name="Barker E."/>
            <person name="Bennetzen J."/>
            <person name="Bezanilla M."/>
            <person name="Blankenship R."/>
            <person name="Cho S.H."/>
            <person name="Dutcher S."/>
            <person name="Estelle M."/>
            <person name="Fawcett J.A."/>
            <person name="Gundlach H."/>
            <person name="Hanada K."/>
            <person name="Heyl A."/>
            <person name="Hicks K.A."/>
            <person name="Hugh J."/>
            <person name="Lohr M."/>
            <person name="Mayer K."/>
            <person name="Melkozernov A."/>
            <person name="Murata T."/>
            <person name="Nelson D."/>
            <person name="Pils B."/>
            <person name="Prigge M."/>
            <person name="Reiss B."/>
            <person name="Renner T."/>
            <person name="Rombauts S."/>
            <person name="Rushton P."/>
            <person name="Sanderfoot A."/>
            <person name="Schween G."/>
            <person name="Shiu S.-H."/>
            <person name="Stueber K."/>
            <person name="Theodoulou F.L."/>
            <person name="Tu H."/>
            <person name="Van de Peer Y."/>
            <person name="Verrier P.J."/>
            <person name="Waters E."/>
            <person name="Wood A."/>
            <person name="Yang L."/>
            <person name="Cove D."/>
            <person name="Cuming A."/>
            <person name="Hasebe M."/>
            <person name="Lucas S."/>
            <person name="Mishler D.B."/>
            <person name="Reski R."/>
            <person name="Grigoriev I."/>
            <person name="Quatrano R.S."/>
            <person name="Boore J.L."/>
        </authorList>
    </citation>
    <scope>NUCLEOTIDE SEQUENCE [LARGE SCALE GENOMIC DNA]</scope>
    <source>
        <strain evidence="2 3">cv. Gransden 2004</strain>
    </source>
</reference>
<gene>
    <name evidence="1" type="ORF">PHYPA_024651</name>
</gene>
<dbReference type="Proteomes" id="UP000006727">
    <property type="component" value="Chromosome 20"/>
</dbReference>